<comment type="caution">
    <text evidence="1">The sequence shown here is derived from an EMBL/GenBank/DDBJ whole genome shotgun (WGS) entry which is preliminary data.</text>
</comment>
<evidence type="ECO:0000313" key="1">
    <source>
        <dbReference type="EMBL" id="MBP1474495.1"/>
    </source>
</evidence>
<dbReference type="Proteomes" id="UP000823790">
    <property type="component" value="Unassembled WGS sequence"/>
</dbReference>
<gene>
    <name evidence="1" type="ORF">J7I44_09285</name>
</gene>
<name>A0ABS4DN98_9GAMM</name>
<dbReference type="InterPro" id="IPR029465">
    <property type="entry name" value="ATPgrasp_TupA"/>
</dbReference>
<sequence>MASLVARIKKIRRAIVKRMPDPVYYPYRYFQIYRRVGSLAQPERYSEKIFYRMRHPLPVFSQLADKVAVRRYIAEVVGEQYLVPVFLTCDRVNRETFDALPDTFVMKANHSAGQTRIVHDKRSEDLDALADLANGWMKSDFSIRQREKHYRSIAPRIIFEQALLGPAGEPPDDYKFNVLNPGGGEESFVFVQYVHDRFKDVMTQDFYLSDLTPAPFRFRGLKPSGKPLPVVDGLDEMMDIARKLAAPFGFLRVDCYYYAGRVYVGELTVTPGAGMYALSPPHWDAALGAKFRWPDTCELGR</sequence>
<reference evidence="1 2" key="1">
    <citation type="submission" date="2021-04" db="EMBL/GenBank/DDBJ databases">
        <authorList>
            <person name="Huq M.A."/>
        </authorList>
    </citation>
    <scope>NUCLEOTIDE SEQUENCE [LARGE SCALE GENOMIC DNA]</scope>
    <source>
        <strain evidence="1 2">MAH-13</strain>
    </source>
</reference>
<dbReference type="SUPFAM" id="SSF56059">
    <property type="entry name" value="Glutathione synthetase ATP-binding domain-like"/>
    <property type="match status" value="1"/>
</dbReference>
<dbReference type="EMBL" id="JAGJRS010000018">
    <property type="protein sequence ID" value="MBP1474495.1"/>
    <property type="molecule type" value="Genomic_DNA"/>
</dbReference>
<proteinExistence type="predicted"/>
<keyword evidence="2" id="KW-1185">Reference proteome</keyword>
<protein>
    <recommendedName>
        <fullName evidence="3">Glycosyl transferase</fullName>
    </recommendedName>
</protein>
<evidence type="ECO:0000313" key="2">
    <source>
        <dbReference type="Proteomes" id="UP000823790"/>
    </source>
</evidence>
<dbReference type="Pfam" id="PF14305">
    <property type="entry name" value="ATPgrasp_TupA"/>
    <property type="match status" value="1"/>
</dbReference>
<evidence type="ECO:0008006" key="3">
    <source>
        <dbReference type="Google" id="ProtNLM"/>
    </source>
</evidence>
<dbReference type="RefSeq" id="WP_209619359.1">
    <property type="nucleotide sequence ID" value="NZ_JAGJRS010000018.1"/>
</dbReference>
<organism evidence="1 2">
    <name type="scientific">Frateuria flava</name>
    <dbReference type="NCBI Taxonomy" id="2821489"/>
    <lineage>
        <taxon>Bacteria</taxon>
        <taxon>Pseudomonadati</taxon>
        <taxon>Pseudomonadota</taxon>
        <taxon>Gammaproteobacteria</taxon>
        <taxon>Lysobacterales</taxon>
        <taxon>Rhodanobacteraceae</taxon>
        <taxon>Frateuria</taxon>
    </lineage>
</organism>
<accession>A0ABS4DN98</accession>